<dbReference type="InterPro" id="IPR023393">
    <property type="entry name" value="START-like_dom_sf"/>
</dbReference>
<dbReference type="PANTHER" id="PTHR13009">
    <property type="entry name" value="HEAT SHOCK PROTEIN 90 HSP90 CO-CHAPERONE AHA-1"/>
    <property type="match status" value="1"/>
</dbReference>
<dbReference type="Pfam" id="PF09229">
    <property type="entry name" value="Aha1_N"/>
    <property type="match status" value="1"/>
</dbReference>
<dbReference type="InterPro" id="IPR036338">
    <property type="entry name" value="Aha1"/>
</dbReference>
<dbReference type="EMBL" id="GADI01007364">
    <property type="protein sequence ID" value="JAA66444.1"/>
    <property type="molecule type" value="mRNA"/>
</dbReference>
<dbReference type="GO" id="GO:0006457">
    <property type="term" value="P:protein folding"/>
    <property type="evidence" value="ECO:0007669"/>
    <property type="project" value="TreeGrafter"/>
</dbReference>
<reference evidence="4" key="1">
    <citation type="submission" date="2012-12" db="EMBL/GenBank/DDBJ databases">
        <title>Identification and characterization of a phenylalanine ammonia-lyase gene family in Isatis indigotica Fort.</title>
        <authorList>
            <person name="Liu Q."/>
            <person name="Chen J."/>
            <person name="Zhou X."/>
            <person name="Di P."/>
            <person name="Xiao Y."/>
            <person name="Xuan H."/>
            <person name="Zhang L."/>
            <person name="Chen W."/>
        </authorList>
    </citation>
    <scope>NUCLEOTIDE SEQUENCE</scope>
    <source>
        <tissue evidence="4">Salivary gland</tissue>
    </source>
</reference>
<dbReference type="InterPro" id="IPR013538">
    <property type="entry name" value="ASHA1/2-like_C"/>
</dbReference>
<organism evidence="4">
    <name type="scientific">Ixodes ricinus</name>
    <name type="common">Common tick</name>
    <name type="synonym">Acarus ricinus</name>
    <dbReference type="NCBI Taxonomy" id="34613"/>
    <lineage>
        <taxon>Eukaryota</taxon>
        <taxon>Metazoa</taxon>
        <taxon>Ecdysozoa</taxon>
        <taxon>Arthropoda</taxon>
        <taxon>Chelicerata</taxon>
        <taxon>Arachnida</taxon>
        <taxon>Acari</taxon>
        <taxon>Parasitiformes</taxon>
        <taxon>Ixodida</taxon>
        <taxon>Ixodoidea</taxon>
        <taxon>Ixodidae</taxon>
        <taxon>Ixodinae</taxon>
        <taxon>Ixodes</taxon>
    </lineage>
</organism>
<evidence type="ECO:0000256" key="2">
    <source>
        <dbReference type="SAM" id="MobiDB-lite"/>
    </source>
</evidence>
<dbReference type="InterPro" id="IPR015310">
    <property type="entry name" value="AHSA1-like_N"/>
</dbReference>
<dbReference type="SMART" id="SM01000">
    <property type="entry name" value="Aha1_N"/>
    <property type="match status" value="1"/>
</dbReference>
<dbReference type="Gene3D" id="3.30.530.20">
    <property type="match status" value="1"/>
</dbReference>
<feature type="compositionally biased region" description="Polar residues" evidence="2">
    <location>
        <begin position="172"/>
        <end position="192"/>
    </location>
</feature>
<sequence>MAKWGEGDPRWIVEERPDATNVNNWHWTEKNASQWSKDKLTELLTNLEVKDGRGSCKVVEMSKCEGEAVANNRKAKLIFFYEWAIELKWEGETDDSDETVEGKVEIPNLSEEHDPTDVDITVTVTTKGDAAERLKELMRTKGEKLIRDQLETYISSLKKEFSQGMILPTKTDSINQTKSTGKSTLNYKQQPANGVPAVNKTECGDALDTTTLTHEETFKCTAQELYRALTVKEMVQAFSQGPCVLEPTKGGRFELYGGNVTGTFTDLVPDELISMRWRFSSWPQGHFSAVKLELVQKEDCTQLLLVQEHVPRAEADRTRDGWQRHYWDSLKRTFGFGAILF</sequence>
<feature type="region of interest" description="Disordered" evidence="2">
    <location>
        <begin position="172"/>
        <end position="193"/>
    </location>
</feature>
<feature type="domain" description="Activator of Hsp90 ATPase AHSA1-like N-terminal" evidence="3">
    <location>
        <begin position="29"/>
        <end position="163"/>
    </location>
</feature>
<dbReference type="AlphaFoldDB" id="A0A0K8R7I2"/>
<dbReference type="Pfam" id="PF08327">
    <property type="entry name" value="AHSA1"/>
    <property type="match status" value="1"/>
</dbReference>
<evidence type="ECO:0000259" key="3">
    <source>
        <dbReference type="SMART" id="SM01000"/>
    </source>
</evidence>
<dbReference type="CDD" id="cd08892">
    <property type="entry name" value="SRPBCC_Aha1"/>
    <property type="match status" value="1"/>
</dbReference>
<accession>A0A0K8R7I2</accession>
<dbReference type="PANTHER" id="PTHR13009:SF22">
    <property type="entry name" value="LD43819P"/>
    <property type="match status" value="1"/>
</dbReference>
<protein>
    <submittedName>
        <fullName evidence="4">Putative activator of 90 kDa heat shock protein atpase log 1-like isoform 2</fullName>
    </submittedName>
</protein>
<dbReference type="Gene3D" id="3.15.10.20">
    <property type="entry name" value="Activator of Hsp90 ATPase Aha1, N-terminal domain"/>
    <property type="match status" value="1"/>
</dbReference>
<dbReference type="GO" id="GO:0005829">
    <property type="term" value="C:cytosol"/>
    <property type="evidence" value="ECO:0007669"/>
    <property type="project" value="TreeGrafter"/>
</dbReference>
<keyword evidence="4" id="KW-0346">Stress response</keyword>
<dbReference type="GO" id="GO:0001671">
    <property type="term" value="F:ATPase activator activity"/>
    <property type="evidence" value="ECO:0007669"/>
    <property type="project" value="InterPro"/>
</dbReference>
<dbReference type="GO" id="GO:0051087">
    <property type="term" value="F:protein-folding chaperone binding"/>
    <property type="evidence" value="ECO:0007669"/>
    <property type="project" value="InterPro"/>
</dbReference>
<dbReference type="SUPFAM" id="SSF103111">
    <property type="entry name" value="Activator of Hsp90 ATPase, Aha1"/>
    <property type="match status" value="1"/>
</dbReference>
<evidence type="ECO:0000313" key="4">
    <source>
        <dbReference type="EMBL" id="JAA66444.1"/>
    </source>
</evidence>
<comment type="similarity">
    <text evidence="1">Belongs to the AHA1 family.</text>
</comment>
<dbReference type="SUPFAM" id="SSF55961">
    <property type="entry name" value="Bet v1-like"/>
    <property type="match status" value="1"/>
</dbReference>
<name>A0A0K8R7I2_IXORI</name>
<evidence type="ECO:0000256" key="1">
    <source>
        <dbReference type="ARBA" id="ARBA00006817"/>
    </source>
</evidence>
<proteinExistence type="evidence at transcript level"/>